<dbReference type="SUPFAM" id="SSF47413">
    <property type="entry name" value="lambda repressor-like DNA-binding domains"/>
    <property type="match status" value="1"/>
</dbReference>
<protein>
    <submittedName>
        <fullName evidence="2">HTH family transcriptional regulator rgg</fullName>
    </submittedName>
</protein>
<dbReference type="OrthoDB" id="34624at2"/>
<dbReference type="Gene3D" id="1.10.260.40">
    <property type="entry name" value="lambda repressor-like DNA-binding domains"/>
    <property type="match status" value="1"/>
</dbReference>
<dbReference type="Pfam" id="PF21259">
    <property type="entry name" value="Rgg_C"/>
    <property type="match status" value="1"/>
</dbReference>
<dbReference type="InterPro" id="IPR001387">
    <property type="entry name" value="Cro/C1-type_HTH"/>
</dbReference>
<keyword evidence="3" id="KW-1185">Reference proteome</keyword>
<proteinExistence type="predicted"/>
<dbReference type="Gene3D" id="1.25.40.400">
    <property type="match status" value="1"/>
</dbReference>
<dbReference type="AlphaFoldDB" id="A0A0R1VSB3"/>
<dbReference type="PANTHER" id="PTHR37038">
    <property type="entry name" value="TRANSCRIPTIONAL REGULATOR-RELATED"/>
    <property type="match status" value="1"/>
</dbReference>
<evidence type="ECO:0000313" key="3">
    <source>
        <dbReference type="Proteomes" id="UP000051315"/>
    </source>
</evidence>
<dbReference type="NCBIfam" id="TIGR01716">
    <property type="entry name" value="RGG_Cterm"/>
    <property type="match status" value="1"/>
</dbReference>
<dbReference type="InterPro" id="IPR010057">
    <property type="entry name" value="Transcription_activator_Rgg_C"/>
</dbReference>
<dbReference type="InterPro" id="IPR010982">
    <property type="entry name" value="Lambda_DNA-bd_dom_sf"/>
</dbReference>
<gene>
    <name evidence="2" type="ORF">FC15_GL000548</name>
</gene>
<organism evidence="2 3">
    <name type="scientific">Lapidilactobacillus concavus DSM 17758</name>
    <dbReference type="NCBI Taxonomy" id="1423735"/>
    <lineage>
        <taxon>Bacteria</taxon>
        <taxon>Bacillati</taxon>
        <taxon>Bacillota</taxon>
        <taxon>Bacilli</taxon>
        <taxon>Lactobacillales</taxon>
        <taxon>Lactobacillaceae</taxon>
        <taxon>Lapidilactobacillus</taxon>
    </lineage>
</organism>
<evidence type="ECO:0000259" key="1">
    <source>
        <dbReference type="PROSITE" id="PS50943"/>
    </source>
</evidence>
<dbReference type="SMART" id="SM00530">
    <property type="entry name" value="HTH_XRE"/>
    <property type="match status" value="1"/>
</dbReference>
<dbReference type="InterPro" id="IPR053163">
    <property type="entry name" value="HTH-type_regulator_Rgg"/>
</dbReference>
<dbReference type="STRING" id="1423735.FC15_GL000548"/>
<dbReference type="GO" id="GO:0003677">
    <property type="term" value="F:DNA binding"/>
    <property type="evidence" value="ECO:0007669"/>
    <property type="project" value="InterPro"/>
</dbReference>
<dbReference type="Proteomes" id="UP000051315">
    <property type="component" value="Unassembled WGS sequence"/>
</dbReference>
<evidence type="ECO:0000313" key="2">
    <source>
        <dbReference type="EMBL" id="KRM08482.1"/>
    </source>
</evidence>
<accession>A0A0R1VSB3</accession>
<feature type="domain" description="HTH cro/C1-type" evidence="1">
    <location>
        <begin position="15"/>
        <end position="68"/>
    </location>
</feature>
<sequence>MKQVKFMVQKFGTTFRSIRESKGVSLNSLSDDVVSKSMISKFENSLSDLSTQRFFHLLEKINVTPYEFQMTMNNYELSGDSKTLNALTELAMSQNVISLQRYTRKLNQKYTDSQSIFDQLNWIMAEAMLANIQEKKLADNVDLKALTNYLFSCEDWGNYELILYGNTMSVLPLETINIFSGTLFEKCSIFQGNSSLYEMYLNILLNTIELLIKREKYSLATKFISSFERQNLSEAFLLERTFIRFYKGIIMLKTGDEETGHTLTEGALAVFDFAGCDAFTDSLKQLM</sequence>
<dbReference type="EMBL" id="AZFX01000087">
    <property type="protein sequence ID" value="KRM08482.1"/>
    <property type="molecule type" value="Genomic_DNA"/>
</dbReference>
<name>A0A0R1VSB3_9LACO</name>
<reference evidence="2 3" key="1">
    <citation type="journal article" date="2015" name="Genome Announc.">
        <title>Expanding the biotechnology potential of lactobacilli through comparative genomics of 213 strains and associated genera.</title>
        <authorList>
            <person name="Sun Z."/>
            <person name="Harris H.M."/>
            <person name="McCann A."/>
            <person name="Guo C."/>
            <person name="Argimon S."/>
            <person name="Zhang W."/>
            <person name="Yang X."/>
            <person name="Jeffery I.B."/>
            <person name="Cooney J.C."/>
            <person name="Kagawa T.F."/>
            <person name="Liu W."/>
            <person name="Song Y."/>
            <person name="Salvetti E."/>
            <person name="Wrobel A."/>
            <person name="Rasinkangas P."/>
            <person name="Parkhill J."/>
            <person name="Rea M.C."/>
            <person name="O'Sullivan O."/>
            <person name="Ritari J."/>
            <person name="Douillard F.P."/>
            <person name="Paul Ross R."/>
            <person name="Yang R."/>
            <person name="Briner A.E."/>
            <person name="Felis G.E."/>
            <person name="de Vos W.M."/>
            <person name="Barrangou R."/>
            <person name="Klaenhammer T.R."/>
            <person name="Caufield P.W."/>
            <person name="Cui Y."/>
            <person name="Zhang H."/>
            <person name="O'Toole P.W."/>
        </authorList>
    </citation>
    <scope>NUCLEOTIDE SEQUENCE [LARGE SCALE GENOMIC DNA]</scope>
    <source>
        <strain evidence="2 3">DSM 17758</strain>
    </source>
</reference>
<dbReference type="PANTHER" id="PTHR37038:SF12">
    <property type="entry name" value="TRANSCRIPTIONAL REGULATOR"/>
    <property type="match status" value="1"/>
</dbReference>
<dbReference type="CDD" id="cd00093">
    <property type="entry name" value="HTH_XRE"/>
    <property type="match status" value="1"/>
</dbReference>
<dbReference type="PROSITE" id="PS50943">
    <property type="entry name" value="HTH_CROC1"/>
    <property type="match status" value="1"/>
</dbReference>
<dbReference type="PATRIC" id="fig|1423735.3.peg.571"/>
<comment type="caution">
    <text evidence="2">The sequence shown here is derived from an EMBL/GenBank/DDBJ whole genome shotgun (WGS) entry which is preliminary data.</text>
</comment>